<dbReference type="Gene3D" id="3.40.50.11060">
    <property type="entry name" value="GTPase HflX, N-terminal domain"/>
    <property type="match status" value="1"/>
</dbReference>
<keyword evidence="12" id="KW-1185">Reference proteome</keyword>
<dbReference type="GO" id="GO:0005525">
    <property type="term" value="F:GTP binding"/>
    <property type="evidence" value="ECO:0007669"/>
    <property type="project" value="UniProtKB-UniRule"/>
</dbReference>
<comment type="caution">
    <text evidence="11">The sequence shown here is derived from an EMBL/GenBank/DDBJ whole genome shotgun (WGS) entry which is preliminary data.</text>
</comment>
<feature type="binding site" evidence="7">
    <location>
        <begin position="247"/>
        <end position="250"/>
    </location>
    <ligand>
        <name>GTP</name>
        <dbReference type="ChEBI" id="CHEBI:37565"/>
    </ligand>
</feature>
<dbReference type="RefSeq" id="WP_268751618.1">
    <property type="nucleotide sequence ID" value="NZ_JAPRFQ010000001.1"/>
</dbReference>
<dbReference type="Gene3D" id="3.40.50.300">
    <property type="entry name" value="P-loop containing nucleotide triphosphate hydrolases"/>
    <property type="match status" value="1"/>
</dbReference>
<sequence>MQKIVTVGLQNQETSDARFAMQMIELKELVDTAGGQVVAEVTQKREKIDNRFIIGRGKLNELDQISQAYEADMVIFYQQMSPSQNNNVQAELDIPVIDRVQLILDIFAQRAQSVEGKLQVALAQNEYLLPRLSGFGQMMSRLVGGIGSRGPGETKLEQDRRVLRKEIQKIKKELAEVEAHRERTREKRKASSVFQLGLIGYTNAGKSTIINNISSAETYQADQLFATLTPLTRTFSLPNHFKLTITDTVGFIQYLPPMIIDAFHSTLEENRQVDLLLVVVDASSPYAADQEAVVKDQLKELGMDTIPVLFVYNKADLLENSDQGKILFSQPSVFISAQEEEGIEALITGIVDQMKTQYDYLEMTVSPAEINRWIKDADILYIEEMRFDKDKDNYHVKFYKPKDYLLG</sequence>
<dbReference type="AlphaFoldDB" id="A0A9X3JFE7"/>
<evidence type="ECO:0000256" key="5">
    <source>
        <dbReference type="ARBA" id="ARBA00023134"/>
    </source>
</evidence>
<feature type="binding site" evidence="8">
    <location>
        <position position="207"/>
    </location>
    <ligand>
        <name>Mg(2+)</name>
        <dbReference type="ChEBI" id="CHEBI:18420"/>
    </ligand>
</feature>
<comment type="function">
    <text evidence="6">GTPase that associates with the 50S ribosomal subunit and may have a role during protein synthesis or ribosome biogenesis.</text>
</comment>
<dbReference type="CDD" id="cd01878">
    <property type="entry name" value="HflX"/>
    <property type="match status" value="1"/>
</dbReference>
<feature type="binding site" evidence="7">
    <location>
        <begin position="200"/>
        <end position="207"/>
    </location>
    <ligand>
        <name>GTP</name>
        <dbReference type="ChEBI" id="CHEBI:37565"/>
    </ligand>
</feature>
<dbReference type="PANTHER" id="PTHR10229">
    <property type="entry name" value="GTP-BINDING PROTEIN HFLX"/>
    <property type="match status" value="1"/>
</dbReference>
<dbReference type="InterPro" id="IPR016496">
    <property type="entry name" value="GTPase_HflX"/>
</dbReference>
<name>A0A9X3JFE7_9LACT</name>
<evidence type="ECO:0000256" key="4">
    <source>
        <dbReference type="ARBA" id="ARBA00022842"/>
    </source>
</evidence>
<evidence type="ECO:0000256" key="9">
    <source>
        <dbReference type="SAM" id="Coils"/>
    </source>
</evidence>
<reference evidence="11" key="1">
    <citation type="submission" date="2022-12" db="EMBL/GenBank/DDBJ databases">
        <title>Description and comparative metabolic analysis of Aerococcus sp. nov., isolated from the feces of a pig.</title>
        <authorList>
            <person name="Chang Y.-H."/>
        </authorList>
    </citation>
    <scope>NUCLEOTIDE SEQUENCE</scope>
    <source>
        <strain evidence="11">YH-aer222</strain>
    </source>
</reference>
<dbReference type="Gene3D" id="6.10.250.2860">
    <property type="match status" value="1"/>
</dbReference>
<dbReference type="NCBIfam" id="TIGR03156">
    <property type="entry name" value="GTP_HflX"/>
    <property type="match status" value="1"/>
</dbReference>
<dbReference type="GO" id="GO:0005737">
    <property type="term" value="C:cytoplasm"/>
    <property type="evidence" value="ECO:0007669"/>
    <property type="project" value="UniProtKB-SubCell"/>
</dbReference>
<evidence type="ECO:0000256" key="6">
    <source>
        <dbReference type="HAMAP-Rule" id="MF_00900"/>
    </source>
</evidence>
<evidence type="ECO:0000256" key="2">
    <source>
        <dbReference type="ARBA" id="ARBA00022723"/>
    </source>
</evidence>
<feature type="domain" description="Hflx-type G" evidence="10">
    <location>
        <begin position="194"/>
        <end position="358"/>
    </location>
</feature>
<dbReference type="InterPro" id="IPR006073">
    <property type="entry name" value="GTP-bd"/>
</dbReference>
<dbReference type="GO" id="GO:0043022">
    <property type="term" value="F:ribosome binding"/>
    <property type="evidence" value="ECO:0007669"/>
    <property type="project" value="TreeGrafter"/>
</dbReference>
<dbReference type="GO" id="GO:0046872">
    <property type="term" value="F:metal ion binding"/>
    <property type="evidence" value="ECO:0007669"/>
    <property type="project" value="UniProtKB-KW"/>
</dbReference>
<keyword evidence="2 8" id="KW-0479">Metal-binding</keyword>
<dbReference type="SUPFAM" id="SSF52540">
    <property type="entry name" value="P-loop containing nucleoside triphosphate hydrolases"/>
    <property type="match status" value="1"/>
</dbReference>
<dbReference type="FunFam" id="3.40.50.11060:FF:000001">
    <property type="entry name" value="GTPase HflX"/>
    <property type="match status" value="1"/>
</dbReference>
<dbReference type="PROSITE" id="PS51705">
    <property type="entry name" value="G_HFLX"/>
    <property type="match status" value="1"/>
</dbReference>
<feature type="binding site" evidence="8">
    <location>
        <position position="227"/>
    </location>
    <ligand>
        <name>Mg(2+)</name>
        <dbReference type="ChEBI" id="CHEBI:18420"/>
    </ligand>
</feature>
<feature type="binding site" evidence="7">
    <location>
        <begin position="336"/>
        <end position="338"/>
    </location>
    <ligand>
        <name>GTP</name>
        <dbReference type="ChEBI" id="CHEBI:37565"/>
    </ligand>
</feature>
<evidence type="ECO:0000313" key="11">
    <source>
        <dbReference type="EMBL" id="MCZ0725295.1"/>
    </source>
</evidence>
<feature type="binding site" evidence="7">
    <location>
        <begin position="313"/>
        <end position="316"/>
    </location>
    <ligand>
        <name>GTP</name>
        <dbReference type="ChEBI" id="CHEBI:37565"/>
    </ligand>
</feature>
<dbReference type="Pfam" id="PF16360">
    <property type="entry name" value="GTP-bdg_M"/>
    <property type="match status" value="1"/>
</dbReference>
<dbReference type="PRINTS" id="PR00326">
    <property type="entry name" value="GTP1OBG"/>
</dbReference>
<feature type="binding site" evidence="7">
    <location>
        <begin position="225"/>
        <end position="229"/>
    </location>
    <ligand>
        <name>GTP</name>
        <dbReference type="ChEBI" id="CHEBI:37565"/>
    </ligand>
</feature>
<dbReference type="InterPro" id="IPR030394">
    <property type="entry name" value="G_HFLX_dom"/>
</dbReference>
<dbReference type="Pfam" id="PF01926">
    <property type="entry name" value="MMR_HSR1"/>
    <property type="match status" value="1"/>
</dbReference>
<evidence type="ECO:0000256" key="1">
    <source>
        <dbReference type="ARBA" id="ARBA00022490"/>
    </source>
</evidence>
<comment type="subunit">
    <text evidence="6">Monomer. Associates with the 50S ribosomal subunit.</text>
</comment>
<keyword evidence="4 8" id="KW-0460">Magnesium</keyword>
<keyword evidence="1 6" id="KW-0963">Cytoplasm</keyword>
<proteinExistence type="inferred from homology"/>
<dbReference type="HAMAP" id="MF_00900">
    <property type="entry name" value="GTPase_HflX"/>
    <property type="match status" value="1"/>
</dbReference>
<keyword evidence="5 6" id="KW-0342">GTP-binding</keyword>
<keyword evidence="3 6" id="KW-0547">Nucleotide-binding</keyword>
<dbReference type="GO" id="GO:0003924">
    <property type="term" value="F:GTPase activity"/>
    <property type="evidence" value="ECO:0007669"/>
    <property type="project" value="UniProtKB-UniRule"/>
</dbReference>
<comment type="cofactor">
    <cofactor evidence="8">
        <name>Mg(2+)</name>
        <dbReference type="ChEBI" id="CHEBI:18420"/>
    </cofactor>
</comment>
<evidence type="ECO:0000256" key="7">
    <source>
        <dbReference type="PIRSR" id="PIRSR006809-1"/>
    </source>
</evidence>
<organism evidence="11 12">
    <name type="scientific">Aerococcus kribbianus</name>
    <dbReference type="NCBI Taxonomy" id="2999064"/>
    <lineage>
        <taxon>Bacteria</taxon>
        <taxon>Bacillati</taxon>
        <taxon>Bacillota</taxon>
        <taxon>Bacilli</taxon>
        <taxon>Lactobacillales</taxon>
        <taxon>Aerococcaceae</taxon>
        <taxon>Aerococcus</taxon>
    </lineage>
</organism>
<evidence type="ECO:0000256" key="8">
    <source>
        <dbReference type="PIRSR" id="PIRSR006809-2"/>
    </source>
</evidence>
<accession>A0A9X3JFE7</accession>
<keyword evidence="9" id="KW-0175">Coiled coil</keyword>
<dbReference type="PIRSF" id="PIRSF006809">
    <property type="entry name" value="GTP-binding_hflX_prd"/>
    <property type="match status" value="1"/>
</dbReference>
<dbReference type="InterPro" id="IPR042108">
    <property type="entry name" value="GTPase_HflX_N_sf"/>
</dbReference>
<dbReference type="InterPro" id="IPR025121">
    <property type="entry name" value="GTPase_HflX_N"/>
</dbReference>
<comment type="similarity">
    <text evidence="6">Belongs to the TRAFAC class OBG-HflX-like GTPase superfamily. HflX GTPase family.</text>
</comment>
<evidence type="ECO:0000256" key="3">
    <source>
        <dbReference type="ARBA" id="ARBA00022741"/>
    </source>
</evidence>
<dbReference type="PANTHER" id="PTHR10229:SF0">
    <property type="entry name" value="GTP-BINDING PROTEIN 6-RELATED"/>
    <property type="match status" value="1"/>
</dbReference>
<dbReference type="InterPro" id="IPR032305">
    <property type="entry name" value="GTP-bd_M"/>
</dbReference>
<evidence type="ECO:0000313" key="12">
    <source>
        <dbReference type="Proteomes" id="UP001146670"/>
    </source>
</evidence>
<evidence type="ECO:0000259" key="10">
    <source>
        <dbReference type="PROSITE" id="PS51705"/>
    </source>
</evidence>
<gene>
    <name evidence="6 11" type="primary">hflX</name>
    <name evidence="11" type="ORF">OW157_01790</name>
</gene>
<dbReference type="Pfam" id="PF13167">
    <property type="entry name" value="GTP-bdg_N"/>
    <property type="match status" value="1"/>
</dbReference>
<dbReference type="EMBL" id="JAPRFR010000001">
    <property type="protein sequence ID" value="MCZ0725295.1"/>
    <property type="molecule type" value="Genomic_DNA"/>
</dbReference>
<dbReference type="InterPro" id="IPR027417">
    <property type="entry name" value="P-loop_NTPase"/>
</dbReference>
<dbReference type="Proteomes" id="UP001146670">
    <property type="component" value="Unassembled WGS sequence"/>
</dbReference>
<feature type="coiled-coil region" evidence="9">
    <location>
        <begin position="153"/>
        <end position="187"/>
    </location>
</feature>
<protein>
    <recommendedName>
        <fullName evidence="6">GTPase HflX</fullName>
    </recommendedName>
    <alternativeName>
        <fullName evidence="6">GTP-binding protein HflX</fullName>
    </alternativeName>
</protein>
<comment type="subcellular location">
    <subcellularLocation>
        <location evidence="6">Cytoplasm</location>
    </subcellularLocation>
    <text evidence="6">May associate with membranes.</text>
</comment>